<dbReference type="InterPro" id="IPR013320">
    <property type="entry name" value="ConA-like_dom_sf"/>
</dbReference>
<evidence type="ECO:0000259" key="1">
    <source>
        <dbReference type="PROSITE" id="PS50022"/>
    </source>
</evidence>
<protein>
    <submittedName>
        <fullName evidence="2">Ig family protein</fullName>
    </submittedName>
</protein>
<dbReference type="InterPro" id="IPR008979">
    <property type="entry name" value="Galactose-bd-like_sf"/>
</dbReference>
<dbReference type="eggNOG" id="COG3209">
    <property type="taxonomic scope" value="Bacteria"/>
</dbReference>
<accession>B7WXW3</accession>
<dbReference type="Pfam" id="PF13385">
    <property type="entry name" value="Laminin_G_3"/>
    <property type="match status" value="1"/>
</dbReference>
<dbReference type="SUPFAM" id="SSF49785">
    <property type="entry name" value="Galactose-binding domain-like"/>
    <property type="match status" value="2"/>
</dbReference>
<dbReference type="Pfam" id="PF05345">
    <property type="entry name" value="He_PIG"/>
    <property type="match status" value="1"/>
</dbReference>
<evidence type="ECO:0000313" key="3">
    <source>
        <dbReference type="Proteomes" id="UP000003039"/>
    </source>
</evidence>
<dbReference type="InterPro" id="IPR013783">
    <property type="entry name" value="Ig-like_fold"/>
</dbReference>
<dbReference type="Proteomes" id="UP000003039">
    <property type="component" value="Unassembled WGS sequence"/>
</dbReference>
<dbReference type="OrthoDB" id="5917852at2"/>
<dbReference type="Gene3D" id="2.60.120.260">
    <property type="entry name" value="Galactose-binding domain-like"/>
    <property type="match status" value="2"/>
</dbReference>
<gene>
    <name evidence="2" type="ORF">CtesDRAFT_PD2911</name>
</gene>
<dbReference type="eggNOG" id="COG2304">
    <property type="taxonomic scope" value="Bacteria"/>
</dbReference>
<organism evidence="2 3">
    <name type="scientific">Comamonas testosteroni (strain DSM 14576 / KF-1)</name>
    <name type="common">Pseudomonas testosteroni</name>
    <dbReference type="NCBI Taxonomy" id="399795"/>
    <lineage>
        <taxon>Bacteria</taxon>
        <taxon>Pseudomonadati</taxon>
        <taxon>Pseudomonadota</taxon>
        <taxon>Betaproteobacteria</taxon>
        <taxon>Burkholderiales</taxon>
        <taxon>Comamonadaceae</taxon>
        <taxon>Comamonas</taxon>
    </lineage>
</organism>
<dbReference type="Gene3D" id="2.60.40.10">
    <property type="entry name" value="Immunoglobulins"/>
    <property type="match status" value="1"/>
</dbReference>
<dbReference type="Gene3D" id="2.60.120.200">
    <property type="match status" value="1"/>
</dbReference>
<dbReference type="EMBL" id="AAUJ02000001">
    <property type="protein sequence ID" value="EED67965.1"/>
    <property type="molecule type" value="Genomic_DNA"/>
</dbReference>
<dbReference type="InterPro" id="IPR000421">
    <property type="entry name" value="FA58C"/>
</dbReference>
<dbReference type="Pfam" id="PF00754">
    <property type="entry name" value="F5_F8_type_C"/>
    <property type="match status" value="1"/>
</dbReference>
<feature type="domain" description="F5/8 type C" evidence="1">
    <location>
        <begin position="1647"/>
        <end position="1763"/>
    </location>
</feature>
<name>B7WXW3_COMTK</name>
<dbReference type="eggNOG" id="COG4733">
    <property type="taxonomic scope" value="Bacteria"/>
</dbReference>
<dbReference type="PROSITE" id="PS50022">
    <property type="entry name" value="FA58C_3"/>
    <property type="match status" value="1"/>
</dbReference>
<comment type="caution">
    <text evidence="2">The sequence shown here is derived from an EMBL/GenBank/DDBJ whole genome shotgun (WGS) entry which is preliminary data.</text>
</comment>
<proteinExistence type="predicted"/>
<dbReference type="SUPFAM" id="SSF49899">
    <property type="entry name" value="Concanavalin A-like lectins/glucanases"/>
    <property type="match status" value="1"/>
</dbReference>
<reference evidence="2 3" key="1">
    <citation type="journal article" date="2004" name="Appl. Environ. Microbiol.">
        <title>Mineralization of individual congeners of linear alkylbenzenesulfonate by defined pairs of heterotrophic bacteria.</title>
        <authorList>
            <person name="Schleheck D."/>
            <person name="Knepper T.P."/>
            <person name="Fischer K."/>
            <person name="Cook A.M."/>
        </authorList>
    </citation>
    <scope>NUCLEOTIDE SEQUENCE [LARGE SCALE GENOMIC DNA]</scope>
    <source>
        <strain evidence="3">DSM 14576 / KF-1</strain>
    </source>
</reference>
<sequence length="1763" mass="188829">MGKKKKTTIGYKYFMGLHMGLCRGPLDVLREIRVGNKRAWTGNITTSTEIQIDQPELFGGEEQEGGIQGTLAVLMGEATQPRHARLAQMLGGLVSAFRGVATAYFDGMVCAMSPYPKEWSFRVRRITKGWHNDAPWYPEKAAIKMGTRKIIDASDRYWRWLAVPNSDSNNRAAIGFDDSAWAQGKAPFGSAEWVDMGFDNPSDHGFSNHPATVVPQAKKVWMRTTLNLGEVPEGLRFQAFVDNDCRLYVNGKLVLTVGGVNGAYYDVALPMDSFVVGDNVIAAEGWDRHSGAGNWFWFDWRIVAGFEDDLCGMNPAHILYQIYTDPRIGRGLPASRFDDVAWRAAADVFYQEGFGLCLSWSRSSSLSDFAQQVINHAGAAIYTSRRTGLLVLKPIRADYELDDLPLFTPDTGLLGIDDDAASSQSGGINEVIVKYHDPFDHLDKSVREKNLGAILAADSVTTSESIDYPGIPTEALARRVALRDLKAKSGFIKRFSVRLDRRGRDITPAGVFRVSDPARGIENMVLRAGRCEYGTQTDGTITITGLQDVFGLPATVYRKPEESGYIAPDATPHAPLYQRVMECTYRDLVQRVGERDADALDPATGFLHAMAVRPRSSAMSFQLDTRVAPAEFKSQEVAGAFCPGGVLAADISPSATEVEFSTVVDLQYLEVGTAALLGDEIVRIDAVDTSAGKVTIARGCIDTVPVEHAAGTVLFFYDNWGAEDLTEYVQSVSVDAQLRTRTSAGLLASASATVQSQLFQSRANRPYPPGQLLLNGQGWPQMVVGDLVVSWAHRDRLTQSDELIDFSQASIGPESGTKYGIELYDTDTDTQVFALTDISGVSATIPSGNLVHSNRLELYSVRAGVKSLQRHLREFLSGFEITVNAPGSTANLEVYSGTLMASGATAPVSWSIVAGALPAGLHLSSSAGTSGTIDGVANATVGSYAVTVMAQDALGIAVEKTLSINVVAARSVIALLHMEGADNSKSFPDETSKVWTVNGDAKITTTAPPFGTSSGLFDGTGDSLSTTHNDFAFGGVDFTWEAWIRPLAATQTYHIIFDTRNTSGQMGMLVWINDTRQLRAWANTPGADMTGTVAVPLNAWSHIALTRSGGSLRLFLNGELVAPVLNGSGVLNSDRAFVAQTQEGGNNFNGQIKDLRLIAGTCLYTGSFTPSAQPHPNPAAALAISLNGSLPQGTAGTAYSSATDIMIKGSNAPFTCTVDSGVLPVGWSAAVSGTAVTVAGPGVAAGNHTFTLKVTDSLGNSATLPLTLMISAGLAPIDAIDTYLFDGEQFIAAQVLDGYTRFYNSQDGKVFEYLGGIAGANMFSKFEAAISKGANCYASFPKYYAATGNTSGWYSTTIPDFARSSPPQPWTSAPIAGALPLCISWDADNSRFVRIMDDKTVTWSADGLSWSTLGGMLLPDLHAGWTWYTGMRMELFRSDGYWYALHSALSSRFQADSTLLMRSADLLGPWEVCPGTGFYSPPEGVAAWDFFMLTGVAVRGATMIITASGRRSTPANASSRQLILRSTDGLTFSLVYEASAYNLQGYNDFTEVKPVGANGFVATGAGGLLVSSDDGLTWSRTALAPAPTALRSDGQVVVGTRATGANGAAEAWHTADGQTWSKSTVRRYNSGQHRHWRLRAIKAAGDVTFGHLAFFSGATKLTDYTKSQGAGTGLANVDNADAATFWLATATELAAGSAWVAYDFGSAQDVTAVKLQAPSGDNSRMPSIVEIEASEDGVNWRPVWFEAGLTWSAGESKTLAKTA</sequence>
<dbReference type="RefSeq" id="WP_003056025.1">
    <property type="nucleotide sequence ID" value="NZ_AAUJ02000001.1"/>
</dbReference>
<dbReference type="SUPFAM" id="SSF110296">
    <property type="entry name" value="Oligoxyloglucan reducing end-specific cellobiohydrolase"/>
    <property type="match status" value="1"/>
</dbReference>
<evidence type="ECO:0000313" key="2">
    <source>
        <dbReference type="EMBL" id="EED67965.1"/>
    </source>
</evidence>